<gene>
    <name evidence="2" type="ORF">AERO8C_150247</name>
</gene>
<dbReference type="AlphaFoldDB" id="A0A653KWS1"/>
<feature type="compositionally biased region" description="Basic and acidic residues" evidence="1">
    <location>
        <begin position="60"/>
        <end position="73"/>
    </location>
</feature>
<reference evidence="2 3" key="1">
    <citation type="submission" date="2019-10" db="EMBL/GenBank/DDBJ databases">
        <authorList>
            <person name="Karimi E."/>
        </authorList>
    </citation>
    <scope>NUCLEOTIDE SEQUENCE [LARGE SCALE GENOMIC DNA]</scope>
    <source>
        <strain evidence="2">Aeromonas sp. 8C</strain>
    </source>
</reference>
<proteinExistence type="predicted"/>
<dbReference type="EMBL" id="CABWLC010000007">
    <property type="protein sequence ID" value="VXA83555.1"/>
    <property type="molecule type" value="Genomic_DNA"/>
</dbReference>
<evidence type="ECO:0000256" key="1">
    <source>
        <dbReference type="SAM" id="MobiDB-lite"/>
    </source>
</evidence>
<feature type="region of interest" description="Disordered" evidence="1">
    <location>
        <begin position="1"/>
        <end position="128"/>
    </location>
</feature>
<protein>
    <submittedName>
        <fullName evidence="2">Uncharacterized protein</fullName>
    </submittedName>
</protein>
<name>A0A653KWS1_AERVE</name>
<sequence length="128" mass="13542">MLDTERDTDNGHEAGQRGSDVADGQPDADQHEPEDVANQPQSAGADIALASHGLAIDGLLAKREEGKGADHEAGTSPGDADQRDKADKTGQPPGQAHKDTSQYKPEQIEQEAEKGHVSDSRSSIWLPP</sequence>
<evidence type="ECO:0000313" key="3">
    <source>
        <dbReference type="Proteomes" id="UP000439123"/>
    </source>
</evidence>
<dbReference type="Proteomes" id="UP000439123">
    <property type="component" value="Unassembled WGS sequence"/>
</dbReference>
<accession>A0A653KWS1</accession>
<organism evidence="2 3">
    <name type="scientific">Aeromonas veronii</name>
    <dbReference type="NCBI Taxonomy" id="654"/>
    <lineage>
        <taxon>Bacteria</taxon>
        <taxon>Pseudomonadati</taxon>
        <taxon>Pseudomonadota</taxon>
        <taxon>Gammaproteobacteria</taxon>
        <taxon>Aeromonadales</taxon>
        <taxon>Aeromonadaceae</taxon>
        <taxon>Aeromonas</taxon>
    </lineage>
</organism>
<feature type="compositionally biased region" description="Basic and acidic residues" evidence="1">
    <location>
        <begin position="1"/>
        <end position="15"/>
    </location>
</feature>
<evidence type="ECO:0000313" key="2">
    <source>
        <dbReference type="EMBL" id="VXA83555.1"/>
    </source>
</evidence>